<keyword evidence="2" id="KW-1185">Reference proteome</keyword>
<gene>
    <name evidence="3" type="primary">LOC106532395</name>
</gene>
<sequence>MGDPVTEYSARFQQQEREIQSLSAEIESLKNPQNLGPSPRLDELREENAKLKYRLNVLKRSFQEESTSCGKTMTNINQRLQE</sequence>
<feature type="coiled-coil region" evidence="1">
    <location>
        <begin position="5"/>
        <end position="61"/>
    </location>
</feature>
<dbReference type="AlphaFoldDB" id="A0A2I4CV76"/>
<dbReference type="Proteomes" id="UP000192220">
    <property type="component" value="Unplaced"/>
</dbReference>
<evidence type="ECO:0000313" key="2">
    <source>
        <dbReference type="Proteomes" id="UP000192220"/>
    </source>
</evidence>
<dbReference type="RefSeq" id="XP_013883889.1">
    <property type="nucleotide sequence ID" value="XM_014028435.1"/>
</dbReference>
<keyword evidence="1" id="KW-0175">Coiled coil</keyword>
<feature type="non-terminal residue" evidence="3">
    <location>
        <position position="82"/>
    </location>
</feature>
<evidence type="ECO:0000313" key="3">
    <source>
        <dbReference type="RefSeq" id="XP_013883889.1"/>
    </source>
</evidence>
<dbReference type="InParanoid" id="A0A2I4CV76"/>
<name>A0A2I4CV76_AUSLI</name>
<dbReference type="STRING" id="52670.A0A2I4CV76"/>
<reference evidence="3" key="1">
    <citation type="submission" date="2025-08" db="UniProtKB">
        <authorList>
            <consortium name="RefSeq"/>
        </authorList>
    </citation>
    <scope>IDENTIFICATION</scope>
</reference>
<dbReference type="OrthoDB" id="68056at2759"/>
<protein>
    <submittedName>
        <fullName evidence="3">Arginine--tRNA ligase, cytoplasmic</fullName>
    </submittedName>
</protein>
<accession>A0A2I4CV76</accession>
<dbReference type="KEGG" id="alim:106532395"/>
<organism evidence="2 3">
    <name type="scientific">Austrofundulus limnaeus</name>
    <name type="common">Annual killifish</name>
    <dbReference type="NCBI Taxonomy" id="52670"/>
    <lineage>
        <taxon>Eukaryota</taxon>
        <taxon>Metazoa</taxon>
        <taxon>Chordata</taxon>
        <taxon>Craniata</taxon>
        <taxon>Vertebrata</taxon>
        <taxon>Euteleostomi</taxon>
        <taxon>Actinopterygii</taxon>
        <taxon>Neopterygii</taxon>
        <taxon>Teleostei</taxon>
        <taxon>Neoteleostei</taxon>
        <taxon>Acanthomorphata</taxon>
        <taxon>Ovalentaria</taxon>
        <taxon>Atherinomorphae</taxon>
        <taxon>Cyprinodontiformes</taxon>
        <taxon>Rivulidae</taxon>
        <taxon>Austrofundulus</taxon>
    </lineage>
</organism>
<evidence type="ECO:0000256" key="1">
    <source>
        <dbReference type="SAM" id="Coils"/>
    </source>
</evidence>
<proteinExistence type="predicted"/>
<dbReference type="GeneID" id="106532395"/>
<keyword evidence="3" id="KW-0436">Ligase</keyword>